<name>A0A6G0T8C4_APHGL</name>
<sequence>MPKQVMAAHSFKSDVIIFKFKTFKIKIEFFITFKSDVTIFKHFNQQHFNQQHFNQQHFNQQKIRNDCFTFITYSSKRHIILTHFNQQHFNQQVILYSHILHQQVNIIFTATLDGFMISTELHFNQQHSNQKVTKYLQYIKSKLDITAYSSKRHIIFTVHLELFVLVLHFNQQHFNQQHSNQKVTKYLQYITSKLEITAYSSKRHIILTHFNQQKIRNDCFTFIILSMRHIIFTVHLEVFHFNQQNEIETIFSFSLCSCFLLCIRCPGLDSGLVDGLCSMGYFLDLCFTSVGAVLDLPSCFFLLFKTEYD</sequence>
<organism evidence="1 2">
    <name type="scientific">Aphis glycines</name>
    <name type="common">Soybean aphid</name>
    <dbReference type="NCBI Taxonomy" id="307491"/>
    <lineage>
        <taxon>Eukaryota</taxon>
        <taxon>Metazoa</taxon>
        <taxon>Ecdysozoa</taxon>
        <taxon>Arthropoda</taxon>
        <taxon>Hexapoda</taxon>
        <taxon>Insecta</taxon>
        <taxon>Pterygota</taxon>
        <taxon>Neoptera</taxon>
        <taxon>Paraneoptera</taxon>
        <taxon>Hemiptera</taxon>
        <taxon>Sternorrhyncha</taxon>
        <taxon>Aphidomorpha</taxon>
        <taxon>Aphidoidea</taxon>
        <taxon>Aphididae</taxon>
        <taxon>Aphidini</taxon>
        <taxon>Aphis</taxon>
        <taxon>Aphis</taxon>
    </lineage>
</organism>
<evidence type="ECO:0000313" key="1">
    <source>
        <dbReference type="EMBL" id="KAE9527877.1"/>
    </source>
</evidence>
<dbReference type="Proteomes" id="UP000475862">
    <property type="component" value="Unassembled WGS sequence"/>
</dbReference>
<comment type="caution">
    <text evidence="1">The sequence shown here is derived from an EMBL/GenBank/DDBJ whole genome shotgun (WGS) entry which is preliminary data.</text>
</comment>
<proteinExistence type="predicted"/>
<reference evidence="1 2" key="1">
    <citation type="submission" date="2019-08" db="EMBL/GenBank/DDBJ databases">
        <title>The genome of the soybean aphid Biotype 1, its phylome, world population structure and adaptation to the North American continent.</title>
        <authorList>
            <person name="Giordano R."/>
            <person name="Donthu R.K."/>
            <person name="Hernandez A.G."/>
            <person name="Wright C.L."/>
            <person name="Zimin A.V."/>
        </authorList>
    </citation>
    <scope>NUCLEOTIDE SEQUENCE [LARGE SCALE GENOMIC DNA]</scope>
    <source>
        <tissue evidence="1">Whole aphids</tissue>
    </source>
</reference>
<evidence type="ECO:0000313" key="2">
    <source>
        <dbReference type="Proteomes" id="UP000475862"/>
    </source>
</evidence>
<protein>
    <submittedName>
        <fullName evidence="1">Uncharacterized protein</fullName>
    </submittedName>
</protein>
<keyword evidence="2" id="KW-1185">Reference proteome</keyword>
<dbReference type="EMBL" id="VYZN01000050">
    <property type="protein sequence ID" value="KAE9527877.1"/>
    <property type="molecule type" value="Genomic_DNA"/>
</dbReference>
<accession>A0A6G0T8C4</accession>
<gene>
    <name evidence="1" type="ORF">AGLY_012701</name>
</gene>
<dbReference type="AlphaFoldDB" id="A0A6G0T8C4"/>